<dbReference type="PROSITE" id="PS51257">
    <property type="entry name" value="PROKAR_LIPOPROTEIN"/>
    <property type="match status" value="1"/>
</dbReference>
<dbReference type="GO" id="GO:0030001">
    <property type="term" value="P:metal ion transport"/>
    <property type="evidence" value="ECO:0007669"/>
    <property type="project" value="InterPro"/>
</dbReference>
<dbReference type="SUPFAM" id="SSF53807">
    <property type="entry name" value="Helical backbone' metal receptor"/>
    <property type="match status" value="1"/>
</dbReference>
<dbReference type="Pfam" id="PF01297">
    <property type="entry name" value="ZnuA"/>
    <property type="match status" value="1"/>
</dbReference>
<dbReference type="OrthoDB" id="9810636at2"/>
<dbReference type="Proteomes" id="UP000184471">
    <property type="component" value="Unassembled WGS sequence"/>
</dbReference>
<sequence>MSGRRARAVASGLAAVALAGCTDAAARDGNGTVDVVTTSYPLQWVIEQVAGPDVAVTNLVPPGGDTHGFEPAPAQVVELAEADLVVHLSGGLQPGVDAVLEQQPPAHLVDVAGLADLDGDPHFWLDPLRLADVARDVGAVLAELDPAAAEDVAARVAEVESTLAALDEEYATALAGCRGATLVTGHEAYGYLADRHGLRQLGIAGIDPAVEPSPARVREVAETVRAAGVRTIFFDAAASPATAAALAEDLGVTTDVLDPIERVTPPDDYLDRMRDNLAALQRGLACGG</sequence>
<dbReference type="STRING" id="1070870.SAMN05444351_1018"/>
<organism evidence="5 6">
    <name type="scientific">Geodermatophilus nigrescens</name>
    <dbReference type="NCBI Taxonomy" id="1070870"/>
    <lineage>
        <taxon>Bacteria</taxon>
        <taxon>Bacillati</taxon>
        <taxon>Actinomycetota</taxon>
        <taxon>Actinomycetes</taxon>
        <taxon>Geodermatophilales</taxon>
        <taxon>Geodermatophilaceae</taxon>
        <taxon>Geodermatophilus</taxon>
    </lineage>
</organism>
<dbReference type="AlphaFoldDB" id="A0A1M5F091"/>
<dbReference type="RefSeq" id="WP_073418958.1">
    <property type="nucleotide sequence ID" value="NZ_FQVX01000001.1"/>
</dbReference>
<feature type="signal peptide" evidence="4">
    <location>
        <begin position="1"/>
        <end position="19"/>
    </location>
</feature>
<reference evidence="5 6" key="1">
    <citation type="submission" date="2016-11" db="EMBL/GenBank/DDBJ databases">
        <authorList>
            <person name="Jaros S."/>
            <person name="Januszkiewicz K."/>
            <person name="Wedrychowicz H."/>
        </authorList>
    </citation>
    <scope>NUCLEOTIDE SEQUENCE [LARGE SCALE GENOMIC DNA]</scope>
    <source>
        <strain evidence="5 6">DSM 45408</strain>
    </source>
</reference>
<dbReference type="EMBL" id="FQVX01000001">
    <property type="protein sequence ID" value="SHF84899.1"/>
    <property type="molecule type" value="Genomic_DNA"/>
</dbReference>
<evidence type="ECO:0000313" key="6">
    <source>
        <dbReference type="Proteomes" id="UP000184471"/>
    </source>
</evidence>
<dbReference type="PANTHER" id="PTHR42953">
    <property type="entry name" value="HIGH-AFFINITY ZINC UPTAKE SYSTEM PROTEIN ZNUA-RELATED"/>
    <property type="match status" value="1"/>
</dbReference>
<feature type="chain" id="PRO_5038683301" evidence="4">
    <location>
        <begin position="20"/>
        <end position="288"/>
    </location>
</feature>
<proteinExistence type="inferred from homology"/>
<evidence type="ECO:0000256" key="4">
    <source>
        <dbReference type="SAM" id="SignalP"/>
    </source>
</evidence>
<dbReference type="PANTHER" id="PTHR42953:SF3">
    <property type="entry name" value="HIGH-AFFINITY ZINC UPTAKE SYSTEM PROTEIN ZNUA"/>
    <property type="match status" value="1"/>
</dbReference>
<dbReference type="GO" id="GO:0046872">
    <property type="term" value="F:metal ion binding"/>
    <property type="evidence" value="ECO:0007669"/>
    <property type="project" value="InterPro"/>
</dbReference>
<comment type="similarity">
    <text evidence="1">Belongs to the bacterial solute-binding protein 9 family.</text>
</comment>
<dbReference type="InterPro" id="IPR006127">
    <property type="entry name" value="ZnuA-like"/>
</dbReference>
<protein>
    <submittedName>
        <fullName evidence="5">Zinc transport system substrate-binding protein</fullName>
    </submittedName>
</protein>
<dbReference type="InterPro" id="IPR050492">
    <property type="entry name" value="Bact_metal-bind_prot9"/>
</dbReference>
<keyword evidence="6" id="KW-1185">Reference proteome</keyword>
<evidence type="ECO:0000313" key="5">
    <source>
        <dbReference type="EMBL" id="SHF84899.1"/>
    </source>
</evidence>
<dbReference type="Gene3D" id="3.40.50.1980">
    <property type="entry name" value="Nitrogenase molybdenum iron protein domain"/>
    <property type="match status" value="2"/>
</dbReference>
<keyword evidence="3 4" id="KW-0732">Signal</keyword>
<name>A0A1M5F091_9ACTN</name>
<gene>
    <name evidence="5" type="ORF">SAMN05444351_1018</name>
</gene>
<evidence type="ECO:0000256" key="2">
    <source>
        <dbReference type="ARBA" id="ARBA00022448"/>
    </source>
</evidence>
<keyword evidence="2" id="KW-0813">Transport</keyword>
<accession>A0A1M5F091</accession>
<evidence type="ECO:0000256" key="3">
    <source>
        <dbReference type="ARBA" id="ARBA00022729"/>
    </source>
</evidence>
<evidence type="ECO:0000256" key="1">
    <source>
        <dbReference type="ARBA" id="ARBA00011028"/>
    </source>
</evidence>